<proteinExistence type="predicted"/>
<name>A0A3G5A8W6_9VIRU</name>
<protein>
    <submittedName>
        <fullName evidence="1">Uncharacterized protein</fullName>
    </submittedName>
</protein>
<gene>
    <name evidence="1" type="ORF">Harvfovirus64_3</name>
</gene>
<reference evidence="1" key="1">
    <citation type="submission" date="2018-10" db="EMBL/GenBank/DDBJ databases">
        <title>Hidden diversity of soil giant viruses.</title>
        <authorList>
            <person name="Schulz F."/>
            <person name="Alteio L."/>
            <person name="Goudeau D."/>
            <person name="Ryan E.M."/>
            <person name="Malmstrom R.R."/>
            <person name="Blanchard J."/>
            <person name="Woyke T."/>
        </authorList>
    </citation>
    <scope>NUCLEOTIDE SEQUENCE</scope>
    <source>
        <strain evidence="1">HAV1</strain>
    </source>
</reference>
<organism evidence="1">
    <name type="scientific">Harvfovirus sp</name>
    <dbReference type="NCBI Taxonomy" id="2487768"/>
    <lineage>
        <taxon>Viruses</taxon>
        <taxon>Varidnaviria</taxon>
        <taxon>Bamfordvirae</taxon>
        <taxon>Nucleocytoviricota</taxon>
        <taxon>Megaviricetes</taxon>
        <taxon>Imitervirales</taxon>
        <taxon>Mimiviridae</taxon>
        <taxon>Klosneuvirinae</taxon>
    </lineage>
</organism>
<accession>A0A3G5A8W6</accession>
<evidence type="ECO:0000313" key="1">
    <source>
        <dbReference type="EMBL" id="AYV81809.1"/>
    </source>
</evidence>
<dbReference type="EMBL" id="MK072306">
    <property type="protein sequence ID" value="AYV81809.1"/>
    <property type="molecule type" value="Genomic_DNA"/>
</dbReference>
<sequence>MWCPFLKKFRTPTELNKEICHTDLKLWKKFIFLHKGTNQIRMTDLAVSLLFNGAFTAKENPVPKRIILFLKKKQNTKDSVLRFETTRFPKRMIMPFEIPIYEDACDDDWLPWEKALGMDIGIFKSEQASYWLDCVWVNEKEKKVYLTKLGEELICGKLRVEREIAVVFREICAFLLMKVCCGGAGSDMAVLHFVGCDTSVRAISVQLIAAKQIKPIDRSAYYEPATVRLLPLFLAPFAKIEFSFIKRVNI</sequence>